<gene>
    <name evidence="13" type="primary">AMN</name>
</gene>
<keyword evidence="4" id="KW-1003">Cell membrane</keyword>
<evidence type="ECO:0000256" key="4">
    <source>
        <dbReference type="ARBA" id="ARBA00022475"/>
    </source>
</evidence>
<evidence type="ECO:0000256" key="9">
    <source>
        <dbReference type="ARBA" id="ARBA00023136"/>
    </source>
</evidence>
<evidence type="ECO:0000256" key="10">
    <source>
        <dbReference type="SAM" id="Phobius"/>
    </source>
</evidence>
<comment type="subcellular location">
    <subcellularLocation>
        <location evidence="1">Cell membrane</location>
        <topology evidence="1">Single-pass type I membrane protein</topology>
    </subcellularLocation>
</comment>
<feature type="signal peptide" evidence="11">
    <location>
        <begin position="1"/>
        <end position="18"/>
    </location>
</feature>
<proteinExistence type="predicted"/>
<dbReference type="PANTHER" id="PTHR14995:SF2">
    <property type="entry name" value="PROTEIN AMNIONLESS"/>
    <property type="match status" value="1"/>
</dbReference>
<evidence type="ECO:0000256" key="1">
    <source>
        <dbReference type="ARBA" id="ARBA00004251"/>
    </source>
</evidence>
<evidence type="ECO:0000256" key="8">
    <source>
        <dbReference type="ARBA" id="ARBA00022989"/>
    </source>
</evidence>
<dbReference type="GO" id="GO:0016324">
    <property type="term" value="C:apical plasma membrane"/>
    <property type="evidence" value="ECO:0007669"/>
    <property type="project" value="TreeGrafter"/>
</dbReference>
<keyword evidence="3" id="KW-0813">Transport</keyword>
<dbReference type="InterPro" id="IPR026112">
    <property type="entry name" value="AMN"/>
</dbReference>
<organism evidence="12 13">
    <name type="scientific">Geotrypetes seraphini</name>
    <name type="common">Gaboon caecilian</name>
    <name type="synonym">Caecilia seraphini</name>
    <dbReference type="NCBI Taxonomy" id="260995"/>
    <lineage>
        <taxon>Eukaryota</taxon>
        <taxon>Metazoa</taxon>
        <taxon>Chordata</taxon>
        <taxon>Craniata</taxon>
        <taxon>Vertebrata</taxon>
        <taxon>Euteleostomi</taxon>
        <taxon>Amphibia</taxon>
        <taxon>Gymnophiona</taxon>
        <taxon>Geotrypetes</taxon>
    </lineage>
</organism>
<keyword evidence="7" id="KW-0653">Protein transport</keyword>
<name>A0A6P8RUA1_GEOSA</name>
<keyword evidence="6 11" id="KW-0732">Signal</keyword>
<dbReference type="GeneID" id="117364265"/>
<dbReference type="GO" id="GO:0030139">
    <property type="term" value="C:endocytic vesicle"/>
    <property type="evidence" value="ECO:0007669"/>
    <property type="project" value="TreeGrafter"/>
</dbReference>
<dbReference type="CTD" id="81693"/>
<accession>A0A6P8RUA1</accession>
<keyword evidence="8 10" id="KW-1133">Transmembrane helix</keyword>
<keyword evidence="12" id="KW-1185">Reference proteome</keyword>
<dbReference type="GO" id="GO:0015031">
    <property type="term" value="P:protein transport"/>
    <property type="evidence" value="ECO:0007669"/>
    <property type="project" value="UniProtKB-KW"/>
</dbReference>
<keyword evidence="5 10" id="KW-0812">Transmembrane</keyword>
<evidence type="ECO:0000256" key="3">
    <source>
        <dbReference type="ARBA" id="ARBA00022448"/>
    </source>
</evidence>
<evidence type="ECO:0000256" key="5">
    <source>
        <dbReference type="ARBA" id="ARBA00022692"/>
    </source>
</evidence>
<dbReference type="Pfam" id="PF14828">
    <property type="entry name" value="Amnionless"/>
    <property type="match status" value="1"/>
</dbReference>
<evidence type="ECO:0000256" key="2">
    <source>
        <dbReference type="ARBA" id="ARBA00021200"/>
    </source>
</evidence>
<evidence type="ECO:0000313" key="12">
    <source>
        <dbReference type="Proteomes" id="UP000515159"/>
    </source>
</evidence>
<dbReference type="KEGG" id="gsh:117364265"/>
<dbReference type="GO" id="GO:0006898">
    <property type="term" value="P:receptor-mediated endocytosis"/>
    <property type="evidence" value="ECO:0007669"/>
    <property type="project" value="TreeGrafter"/>
</dbReference>
<reference evidence="13" key="1">
    <citation type="submission" date="2025-08" db="UniProtKB">
        <authorList>
            <consortium name="RefSeq"/>
        </authorList>
    </citation>
    <scope>IDENTIFICATION</scope>
</reference>
<dbReference type="Proteomes" id="UP000515159">
    <property type="component" value="Chromosome 7"/>
</dbReference>
<feature type="chain" id="PRO_5028175061" description="Protein amnionless" evidence="11">
    <location>
        <begin position="19"/>
        <end position="474"/>
    </location>
</feature>
<protein>
    <recommendedName>
        <fullName evidence="2">Protein amnionless</fullName>
    </recommendedName>
</protein>
<evidence type="ECO:0000256" key="6">
    <source>
        <dbReference type="ARBA" id="ARBA00022729"/>
    </source>
</evidence>
<evidence type="ECO:0000313" key="13">
    <source>
        <dbReference type="RefSeq" id="XP_033809177.1"/>
    </source>
</evidence>
<dbReference type="PANTHER" id="PTHR14995">
    <property type="entry name" value="AMNIONLESS"/>
    <property type="match status" value="1"/>
</dbReference>
<evidence type="ECO:0000256" key="11">
    <source>
        <dbReference type="SAM" id="SignalP"/>
    </source>
</evidence>
<keyword evidence="9 10" id="KW-0472">Membrane</keyword>
<feature type="transmembrane region" description="Helical" evidence="10">
    <location>
        <begin position="378"/>
        <end position="401"/>
    </location>
</feature>
<dbReference type="OrthoDB" id="10067964at2759"/>
<dbReference type="AlphaFoldDB" id="A0A6P8RUA1"/>
<dbReference type="FunCoup" id="A0A6P8RUA1">
    <property type="interactions" value="24"/>
</dbReference>
<dbReference type="InParanoid" id="A0A6P8RUA1"/>
<dbReference type="RefSeq" id="XP_033809177.1">
    <property type="nucleotide sequence ID" value="XM_033953286.1"/>
</dbReference>
<evidence type="ECO:0000256" key="7">
    <source>
        <dbReference type="ARBA" id="ARBA00022927"/>
    </source>
</evidence>
<sequence length="474" mass="52461">MNPNTYLLFLLLINVAGAAYKQWVPNTNFENASNWDKNRVPCVGGTIVFENDKKLSVLVQSMHSITEMYIPWDGEFILASGSGFAAYTTHSSSDPGCETGSITTFRDADSYQWLDPTLWHTASSIDDLESGNYLFSVHEESVPCQYDDVIFPTGNSFRVNIQSSNQMTELKSISLMGQKFTRDADFARYMQSNTAKQQFHGQGSLKVTNTKCSDQTGCSCGNSGDHENICSALLQHSENECPGVVCMYPLRPVGHCCDICGAIVSLQYSPDFEIEKYRNRLIHTFLSLSKYTGVQIAISKVYKPQSILRIVPRESVPEIQVVIIDNKTGSETGASAEQLASEIMTDVTNHGESFGIVRGKMQVATGINSSQSSGRRTVVNITASVFGVLCLLLVGTTIFLLKARIKRFWKRNSDLEPFGETFDKGFDNPMYDTPGYAPADVPGLYSEDALRASTVKRSGIYFINPLFDEDECTI</sequence>